<organism evidence="1">
    <name type="scientific">Tanacetum cinerariifolium</name>
    <name type="common">Dalmatian daisy</name>
    <name type="synonym">Chrysanthemum cinerariifolium</name>
    <dbReference type="NCBI Taxonomy" id="118510"/>
    <lineage>
        <taxon>Eukaryota</taxon>
        <taxon>Viridiplantae</taxon>
        <taxon>Streptophyta</taxon>
        <taxon>Embryophyta</taxon>
        <taxon>Tracheophyta</taxon>
        <taxon>Spermatophyta</taxon>
        <taxon>Magnoliopsida</taxon>
        <taxon>eudicotyledons</taxon>
        <taxon>Gunneridae</taxon>
        <taxon>Pentapetalae</taxon>
        <taxon>asterids</taxon>
        <taxon>campanulids</taxon>
        <taxon>Asterales</taxon>
        <taxon>Asteraceae</taxon>
        <taxon>Asteroideae</taxon>
        <taxon>Anthemideae</taxon>
        <taxon>Anthemidinae</taxon>
        <taxon>Tanacetum</taxon>
    </lineage>
</organism>
<comment type="caution">
    <text evidence="1">The sequence shown here is derived from an EMBL/GenBank/DDBJ whole genome shotgun (WGS) entry which is preliminary data.</text>
</comment>
<accession>A0A699IZZ0</accession>
<sequence length="113" mass="12359">FLNKTFGEFECGVVPESYLQEWETKGRVFWTCGEGEKKGLLCGVLGDPLPGKEGGDFLNKTFGEFECGVVPESYLQEWETKGRVFWTCGEGEKKGLLCGVLGDPLPGKEGGDV</sequence>
<reference evidence="1" key="1">
    <citation type="journal article" date="2019" name="Sci. Rep.">
        <title>Draft genome of Tanacetum cinerariifolium, the natural source of mosquito coil.</title>
        <authorList>
            <person name="Yamashiro T."/>
            <person name="Shiraishi A."/>
            <person name="Satake H."/>
            <person name="Nakayama K."/>
        </authorList>
    </citation>
    <scope>NUCLEOTIDE SEQUENCE</scope>
</reference>
<protein>
    <submittedName>
        <fullName evidence="1">Uncharacterized protein</fullName>
    </submittedName>
</protein>
<gene>
    <name evidence="1" type="ORF">Tci_572345</name>
</gene>
<proteinExistence type="predicted"/>
<dbReference type="EMBL" id="BKCJ010354266">
    <property type="protein sequence ID" value="GFA00373.1"/>
    <property type="molecule type" value="Genomic_DNA"/>
</dbReference>
<dbReference type="AlphaFoldDB" id="A0A699IZZ0"/>
<evidence type="ECO:0000313" key="1">
    <source>
        <dbReference type="EMBL" id="GFA00373.1"/>
    </source>
</evidence>
<name>A0A699IZZ0_TANCI</name>
<feature type="non-terminal residue" evidence="1">
    <location>
        <position position="1"/>
    </location>
</feature>